<dbReference type="STRING" id="1392250.A0A2I2G5N7"/>
<accession>A0A2I2G5N7</accession>
<organism evidence="1 2">
    <name type="scientific">Aspergillus steynii IBT 23096</name>
    <dbReference type="NCBI Taxonomy" id="1392250"/>
    <lineage>
        <taxon>Eukaryota</taxon>
        <taxon>Fungi</taxon>
        <taxon>Dikarya</taxon>
        <taxon>Ascomycota</taxon>
        <taxon>Pezizomycotina</taxon>
        <taxon>Eurotiomycetes</taxon>
        <taxon>Eurotiomycetidae</taxon>
        <taxon>Eurotiales</taxon>
        <taxon>Aspergillaceae</taxon>
        <taxon>Aspergillus</taxon>
        <taxon>Aspergillus subgen. Circumdati</taxon>
    </lineage>
</organism>
<protein>
    <submittedName>
        <fullName evidence="1">Uncharacterized protein</fullName>
    </submittedName>
</protein>
<keyword evidence="2" id="KW-1185">Reference proteome</keyword>
<reference evidence="1 2" key="1">
    <citation type="submission" date="2016-12" db="EMBL/GenBank/DDBJ databases">
        <title>The genomes of Aspergillus section Nigri reveals drivers in fungal speciation.</title>
        <authorList>
            <consortium name="DOE Joint Genome Institute"/>
            <person name="Vesth T.C."/>
            <person name="Nybo J."/>
            <person name="Theobald S."/>
            <person name="Brandl J."/>
            <person name="Frisvad J.C."/>
            <person name="Nielsen K.F."/>
            <person name="Lyhne E.K."/>
            <person name="Kogle M.E."/>
            <person name="Kuo A."/>
            <person name="Riley R."/>
            <person name="Clum A."/>
            <person name="Nolan M."/>
            <person name="Lipzen A."/>
            <person name="Salamov A."/>
            <person name="Henrissat B."/>
            <person name="Wiebenga A."/>
            <person name="De Vries R.P."/>
            <person name="Grigoriev I.V."/>
            <person name="Mortensen U.H."/>
            <person name="Andersen M.R."/>
            <person name="Baker S.E."/>
        </authorList>
    </citation>
    <scope>NUCLEOTIDE SEQUENCE [LARGE SCALE GENOMIC DNA]</scope>
    <source>
        <strain evidence="1 2">IBT 23096</strain>
    </source>
</reference>
<dbReference type="RefSeq" id="XP_024703498.1">
    <property type="nucleotide sequence ID" value="XM_024844352.1"/>
</dbReference>
<evidence type="ECO:0000313" key="1">
    <source>
        <dbReference type="EMBL" id="PLB48196.1"/>
    </source>
</evidence>
<dbReference type="VEuPathDB" id="FungiDB:P170DRAFT_359395"/>
<proteinExistence type="predicted"/>
<sequence>EIDDAYRHDRRSLDLPSCYKGDLEHRGFVSVVEHVYDFGLHRNHTSRLAREIIAVRGEGFEAYSLELVVASLEKRKEEDLNGCAAARQELRKGIAGSFQM</sequence>
<evidence type="ECO:0000313" key="2">
    <source>
        <dbReference type="Proteomes" id="UP000234275"/>
    </source>
</evidence>
<dbReference type="GeneID" id="36552052"/>
<gene>
    <name evidence="1" type="ORF">P170DRAFT_359395</name>
</gene>
<dbReference type="EMBL" id="MSFO01000005">
    <property type="protein sequence ID" value="PLB48196.1"/>
    <property type="molecule type" value="Genomic_DNA"/>
</dbReference>
<name>A0A2I2G5N7_9EURO</name>
<dbReference type="AlphaFoldDB" id="A0A2I2G5N7"/>
<dbReference type="OrthoDB" id="2013972at2759"/>
<dbReference type="Proteomes" id="UP000234275">
    <property type="component" value="Unassembled WGS sequence"/>
</dbReference>
<comment type="caution">
    <text evidence="1">The sequence shown here is derived from an EMBL/GenBank/DDBJ whole genome shotgun (WGS) entry which is preliminary data.</text>
</comment>
<feature type="non-terminal residue" evidence="1">
    <location>
        <position position="1"/>
    </location>
</feature>